<evidence type="ECO:0000313" key="2">
    <source>
        <dbReference type="Proteomes" id="UP000323632"/>
    </source>
</evidence>
<dbReference type="EMBL" id="VWSH01000002">
    <property type="protein sequence ID" value="KAA5534562.1"/>
    <property type="molecule type" value="Genomic_DNA"/>
</dbReference>
<reference evidence="1 2" key="1">
    <citation type="submission" date="2019-09" db="EMBL/GenBank/DDBJ databases">
        <title>Genome sequence and assembly of Taibaiella sp.</title>
        <authorList>
            <person name="Chhetri G."/>
        </authorList>
    </citation>
    <scope>NUCLEOTIDE SEQUENCE [LARGE SCALE GENOMIC DNA]</scope>
    <source>
        <strain evidence="1 2">KVB11</strain>
    </source>
</reference>
<dbReference type="AlphaFoldDB" id="A0A5M6CKQ7"/>
<gene>
    <name evidence="1" type="ORF">F0919_08040</name>
</gene>
<protein>
    <recommendedName>
        <fullName evidence="3">SEC-C domain-containing protein</fullName>
    </recommendedName>
</protein>
<evidence type="ECO:0008006" key="3">
    <source>
        <dbReference type="Google" id="ProtNLM"/>
    </source>
</evidence>
<proteinExistence type="predicted"/>
<accession>A0A5M6CKQ7</accession>
<organism evidence="1 2">
    <name type="scientific">Taibaiella lutea</name>
    <dbReference type="NCBI Taxonomy" id="2608001"/>
    <lineage>
        <taxon>Bacteria</taxon>
        <taxon>Pseudomonadati</taxon>
        <taxon>Bacteroidota</taxon>
        <taxon>Chitinophagia</taxon>
        <taxon>Chitinophagales</taxon>
        <taxon>Chitinophagaceae</taxon>
        <taxon>Taibaiella</taxon>
    </lineage>
</organism>
<name>A0A5M6CKQ7_9BACT</name>
<keyword evidence="2" id="KW-1185">Reference proteome</keyword>
<dbReference type="Proteomes" id="UP000323632">
    <property type="component" value="Unassembled WGS sequence"/>
</dbReference>
<sequence length="220" mass="25869">MEHYKQFLNDINEVLEYFPELNHIDRDGVPILLGSINLIAEDGEKLDRYEIEIHPPANYPNSYPLIYETGGRIPHNIDWHVYSDGHFCIAVPIQERLDCLDGINLKGFIQKQIMGFLFNQTFRRKNGYFYRERAHGLLGRLEFYKEYLKLEDIKAVSTSLRIIATGLELGSDSKCFCGENRKFKKCHRRILRDLEKKASNLVKNDFNEFKTMLLYKGDRK</sequence>
<comment type="caution">
    <text evidence="1">The sequence shown here is derived from an EMBL/GenBank/DDBJ whole genome shotgun (WGS) entry which is preliminary data.</text>
</comment>
<dbReference type="RefSeq" id="WP_150032242.1">
    <property type="nucleotide sequence ID" value="NZ_VWSH01000002.1"/>
</dbReference>
<evidence type="ECO:0000313" key="1">
    <source>
        <dbReference type="EMBL" id="KAA5534562.1"/>
    </source>
</evidence>